<proteinExistence type="inferred from homology"/>
<dbReference type="GO" id="GO:0061630">
    <property type="term" value="F:ubiquitin protein ligase activity"/>
    <property type="evidence" value="ECO:0007669"/>
    <property type="project" value="UniProtKB-EC"/>
</dbReference>
<evidence type="ECO:0000256" key="5">
    <source>
        <dbReference type="ARBA" id="ARBA00022679"/>
    </source>
</evidence>
<comment type="subcellular location">
    <subcellularLocation>
        <location evidence="2">Membrane</location>
        <topology evidence="2">Single-pass membrane protein</topology>
    </subcellularLocation>
</comment>
<dbReference type="SMART" id="SM00184">
    <property type="entry name" value="RING"/>
    <property type="match status" value="1"/>
</dbReference>
<dbReference type="AlphaFoldDB" id="A0A7I8KU42"/>
<keyword evidence="9" id="KW-0833">Ubl conjugation pathway</keyword>
<evidence type="ECO:0000256" key="8">
    <source>
        <dbReference type="ARBA" id="ARBA00022771"/>
    </source>
</evidence>
<keyword evidence="10" id="KW-0862">Zinc</keyword>
<evidence type="ECO:0000256" key="4">
    <source>
        <dbReference type="ARBA" id="ARBA00012483"/>
    </source>
</evidence>
<evidence type="ECO:0000256" key="16">
    <source>
        <dbReference type="SAM" id="Phobius"/>
    </source>
</evidence>
<evidence type="ECO:0000256" key="13">
    <source>
        <dbReference type="ARBA" id="ARBA00024209"/>
    </source>
</evidence>
<evidence type="ECO:0000256" key="7">
    <source>
        <dbReference type="ARBA" id="ARBA00022723"/>
    </source>
</evidence>
<dbReference type="PROSITE" id="PS50089">
    <property type="entry name" value="ZF_RING_2"/>
    <property type="match status" value="1"/>
</dbReference>
<dbReference type="CDD" id="cd16461">
    <property type="entry name" value="RING-H2_EL5-like"/>
    <property type="match status" value="1"/>
</dbReference>
<dbReference type="Proteomes" id="UP000663760">
    <property type="component" value="Chromosome 9"/>
</dbReference>
<comment type="catalytic activity">
    <reaction evidence="1">
        <text>S-ubiquitinyl-[E2 ubiquitin-conjugating enzyme]-L-cysteine + [acceptor protein]-L-lysine = [E2 ubiquitin-conjugating enzyme]-L-cysteine + N(6)-ubiquitinyl-[acceptor protein]-L-lysine.</text>
        <dbReference type="EC" id="2.3.2.27"/>
    </reaction>
</comment>
<comment type="similarity">
    <text evidence="13">Belongs to the RING-type zinc finger family. ATL subfamily.</text>
</comment>
<evidence type="ECO:0000256" key="14">
    <source>
        <dbReference type="PROSITE-ProRule" id="PRU00175"/>
    </source>
</evidence>
<keyword evidence="6 16" id="KW-0812">Transmembrane</keyword>
<evidence type="ECO:0000256" key="11">
    <source>
        <dbReference type="ARBA" id="ARBA00022989"/>
    </source>
</evidence>
<evidence type="ECO:0000259" key="17">
    <source>
        <dbReference type="PROSITE" id="PS50089"/>
    </source>
</evidence>
<keyword evidence="11 16" id="KW-1133">Transmembrane helix</keyword>
<dbReference type="OrthoDB" id="8062037at2759"/>
<reference evidence="18" key="1">
    <citation type="submission" date="2020-02" db="EMBL/GenBank/DDBJ databases">
        <authorList>
            <person name="Scholz U."/>
            <person name="Mascher M."/>
            <person name="Fiebig A."/>
        </authorList>
    </citation>
    <scope>NUCLEOTIDE SEQUENCE</scope>
</reference>
<keyword evidence="5" id="KW-0808">Transferase</keyword>
<evidence type="ECO:0000256" key="3">
    <source>
        <dbReference type="ARBA" id="ARBA00004906"/>
    </source>
</evidence>
<dbReference type="EC" id="2.3.2.27" evidence="4"/>
<organism evidence="18 19">
    <name type="scientific">Spirodela intermedia</name>
    <name type="common">Intermediate duckweed</name>
    <dbReference type="NCBI Taxonomy" id="51605"/>
    <lineage>
        <taxon>Eukaryota</taxon>
        <taxon>Viridiplantae</taxon>
        <taxon>Streptophyta</taxon>
        <taxon>Embryophyta</taxon>
        <taxon>Tracheophyta</taxon>
        <taxon>Spermatophyta</taxon>
        <taxon>Magnoliopsida</taxon>
        <taxon>Liliopsida</taxon>
        <taxon>Araceae</taxon>
        <taxon>Lemnoideae</taxon>
        <taxon>Spirodela</taxon>
    </lineage>
</organism>
<feature type="region of interest" description="Disordered" evidence="15">
    <location>
        <begin position="233"/>
        <end position="258"/>
    </location>
</feature>
<dbReference type="GO" id="GO:0008270">
    <property type="term" value="F:zinc ion binding"/>
    <property type="evidence" value="ECO:0007669"/>
    <property type="project" value="UniProtKB-KW"/>
</dbReference>
<keyword evidence="7" id="KW-0479">Metal-binding</keyword>
<dbReference type="EMBL" id="LR746272">
    <property type="protein sequence ID" value="CAA7401161.1"/>
    <property type="molecule type" value="Genomic_DNA"/>
</dbReference>
<dbReference type="Gene3D" id="3.30.40.10">
    <property type="entry name" value="Zinc/RING finger domain, C3HC4 (zinc finger)"/>
    <property type="match status" value="1"/>
</dbReference>
<feature type="domain" description="RING-type" evidence="17">
    <location>
        <begin position="104"/>
        <end position="146"/>
    </location>
</feature>
<dbReference type="PANTHER" id="PTHR45676">
    <property type="entry name" value="RING-H2 FINGER PROTEIN ATL51-RELATED"/>
    <property type="match status" value="1"/>
</dbReference>
<feature type="compositionally biased region" description="Low complexity" evidence="15">
    <location>
        <begin position="201"/>
        <end position="217"/>
    </location>
</feature>
<accession>A0A7I8KU42</accession>
<dbReference type="GO" id="GO:0016020">
    <property type="term" value="C:membrane"/>
    <property type="evidence" value="ECO:0007669"/>
    <property type="project" value="UniProtKB-SubCell"/>
</dbReference>
<keyword evidence="12 16" id="KW-0472">Membrane</keyword>
<evidence type="ECO:0000256" key="9">
    <source>
        <dbReference type="ARBA" id="ARBA00022786"/>
    </source>
</evidence>
<evidence type="ECO:0000256" key="1">
    <source>
        <dbReference type="ARBA" id="ARBA00000900"/>
    </source>
</evidence>
<evidence type="ECO:0000256" key="6">
    <source>
        <dbReference type="ARBA" id="ARBA00022692"/>
    </source>
</evidence>
<evidence type="ECO:0000256" key="2">
    <source>
        <dbReference type="ARBA" id="ARBA00004167"/>
    </source>
</evidence>
<dbReference type="SUPFAM" id="SSF57850">
    <property type="entry name" value="RING/U-box"/>
    <property type="match status" value="1"/>
</dbReference>
<dbReference type="FunFam" id="3.30.40.10:FF:000475">
    <property type="entry name" value="RING-H2 finger protein ATL3"/>
    <property type="match status" value="1"/>
</dbReference>
<evidence type="ECO:0000256" key="12">
    <source>
        <dbReference type="ARBA" id="ARBA00023136"/>
    </source>
</evidence>
<dbReference type="GO" id="GO:0016567">
    <property type="term" value="P:protein ubiquitination"/>
    <property type="evidence" value="ECO:0007669"/>
    <property type="project" value="TreeGrafter"/>
</dbReference>
<evidence type="ECO:0000313" key="18">
    <source>
        <dbReference type="EMBL" id="CAA7401161.1"/>
    </source>
</evidence>
<feature type="compositionally biased region" description="Gly residues" evidence="15">
    <location>
        <begin position="292"/>
        <end position="302"/>
    </location>
</feature>
<dbReference type="InterPro" id="IPR013083">
    <property type="entry name" value="Znf_RING/FYVE/PHD"/>
</dbReference>
<evidence type="ECO:0000313" key="19">
    <source>
        <dbReference type="Proteomes" id="UP000663760"/>
    </source>
</evidence>
<feature type="transmembrane region" description="Helical" evidence="16">
    <location>
        <begin position="26"/>
        <end position="48"/>
    </location>
</feature>
<dbReference type="InterPro" id="IPR001841">
    <property type="entry name" value="Znf_RING"/>
</dbReference>
<dbReference type="Pfam" id="PF13639">
    <property type="entry name" value="zf-RING_2"/>
    <property type="match status" value="1"/>
</dbReference>
<dbReference type="PANTHER" id="PTHR45676:SF132">
    <property type="entry name" value="RING-H2 FINGER PROTEIN ATL3"/>
    <property type="match status" value="1"/>
</dbReference>
<sequence length="313" mass="33149">MSTTQKKEPNLASDRRGGGVSLSSEIMVAAIIFFFVVVVMVIFLHVYAKSRWRRSASRRSRLIFAASDGGPLAARRGLEPTILASLPVCIYRPEDFKAAGGLECAVCLSELADGEKARILPKCNHGFHLDCINMWFHSHSTCPLCRRAIGAVADVEDGSQVPSPEVDYTTVDFTRSYFLPTNVLFWGNQDQVASLAGSPEAVPTPAAASGPSSSSPSKLEGALVIEIPGRPAAGLGLSSPPASGRVPSEELKSPVPTPTLNRLRSLRRILSREKKISGPSCSPRVAGDIEQGMGGKEGGISGGALPRTTAVNP</sequence>
<feature type="region of interest" description="Disordered" evidence="15">
    <location>
        <begin position="196"/>
        <end position="218"/>
    </location>
</feature>
<keyword evidence="19" id="KW-1185">Reference proteome</keyword>
<gene>
    <name evidence="18" type="ORF">SI8410_09011839</name>
</gene>
<evidence type="ECO:0000256" key="10">
    <source>
        <dbReference type="ARBA" id="ARBA00022833"/>
    </source>
</evidence>
<comment type="pathway">
    <text evidence="3">Protein modification; protein ubiquitination.</text>
</comment>
<evidence type="ECO:0000256" key="15">
    <source>
        <dbReference type="SAM" id="MobiDB-lite"/>
    </source>
</evidence>
<keyword evidence="8 14" id="KW-0863">Zinc-finger</keyword>
<feature type="region of interest" description="Disordered" evidence="15">
    <location>
        <begin position="274"/>
        <end position="313"/>
    </location>
</feature>
<protein>
    <recommendedName>
        <fullName evidence="4">RING-type E3 ubiquitin transferase</fullName>
        <ecNumber evidence="4">2.3.2.27</ecNumber>
    </recommendedName>
</protein>
<name>A0A7I8KU42_SPIIN</name>